<dbReference type="SMART" id="SM01110">
    <property type="entry name" value="Cutinase"/>
    <property type="match status" value="1"/>
</dbReference>
<accession>A0A0C3A5G8</accession>
<dbReference type="Proteomes" id="UP000054097">
    <property type="component" value="Unassembled WGS sequence"/>
</dbReference>
<dbReference type="EMBL" id="KN824506">
    <property type="protein sequence ID" value="KIM19925.1"/>
    <property type="molecule type" value="Genomic_DNA"/>
</dbReference>
<dbReference type="AlphaFoldDB" id="A0A0C3A5G8"/>
<feature type="chain" id="PRO_5002175181" evidence="3">
    <location>
        <begin position="19"/>
        <end position="208"/>
    </location>
</feature>
<proteinExistence type="predicted"/>
<keyword evidence="2" id="KW-1015">Disulfide bond</keyword>
<keyword evidence="3" id="KW-0732">Signal</keyword>
<evidence type="ECO:0000256" key="1">
    <source>
        <dbReference type="ARBA" id="ARBA00022801"/>
    </source>
</evidence>
<dbReference type="PANTHER" id="PTHR33630">
    <property type="entry name" value="CUTINASE RV1984C-RELATED-RELATED"/>
    <property type="match status" value="1"/>
</dbReference>
<protein>
    <submittedName>
        <fullName evidence="4">Carbohydrate esterase family 5 protein</fullName>
    </submittedName>
</protein>
<evidence type="ECO:0000256" key="3">
    <source>
        <dbReference type="SAM" id="SignalP"/>
    </source>
</evidence>
<evidence type="ECO:0000256" key="2">
    <source>
        <dbReference type="ARBA" id="ARBA00023157"/>
    </source>
</evidence>
<dbReference type="OrthoDB" id="3225429at2759"/>
<keyword evidence="5" id="KW-1185">Reference proteome</keyword>
<evidence type="ECO:0000313" key="4">
    <source>
        <dbReference type="EMBL" id="KIM19925.1"/>
    </source>
</evidence>
<dbReference type="STRING" id="933852.A0A0C3A5G8"/>
<dbReference type="Pfam" id="PF01083">
    <property type="entry name" value="Cutinase"/>
    <property type="match status" value="1"/>
</dbReference>
<dbReference type="Gene3D" id="3.40.50.1820">
    <property type="entry name" value="alpha/beta hydrolase"/>
    <property type="match status" value="1"/>
</dbReference>
<reference evidence="5" key="2">
    <citation type="submission" date="2015-01" db="EMBL/GenBank/DDBJ databases">
        <title>Evolutionary Origins and Diversification of the Mycorrhizal Mutualists.</title>
        <authorList>
            <consortium name="DOE Joint Genome Institute"/>
            <consortium name="Mycorrhizal Genomics Consortium"/>
            <person name="Kohler A."/>
            <person name="Kuo A."/>
            <person name="Nagy L.G."/>
            <person name="Floudas D."/>
            <person name="Copeland A."/>
            <person name="Barry K.W."/>
            <person name="Cichocki N."/>
            <person name="Veneault-Fourrey C."/>
            <person name="LaButti K."/>
            <person name="Lindquist E.A."/>
            <person name="Lipzen A."/>
            <person name="Lundell T."/>
            <person name="Morin E."/>
            <person name="Murat C."/>
            <person name="Riley R."/>
            <person name="Ohm R."/>
            <person name="Sun H."/>
            <person name="Tunlid A."/>
            <person name="Henrissat B."/>
            <person name="Grigoriev I.V."/>
            <person name="Hibbett D.S."/>
            <person name="Martin F."/>
        </authorList>
    </citation>
    <scope>NUCLEOTIDE SEQUENCE [LARGE SCALE GENOMIC DNA]</scope>
    <source>
        <strain evidence="5">MAFF 305830</strain>
    </source>
</reference>
<keyword evidence="1" id="KW-0378">Hydrolase</keyword>
<feature type="signal peptide" evidence="3">
    <location>
        <begin position="1"/>
        <end position="18"/>
    </location>
</feature>
<dbReference type="SUPFAM" id="SSF53474">
    <property type="entry name" value="alpha/beta-Hydrolases"/>
    <property type="match status" value="1"/>
</dbReference>
<dbReference type="HOGENOM" id="CLU_040058_3_3_1"/>
<evidence type="ECO:0000313" key="5">
    <source>
        <dbReference type="Proteomes" id="UP000054097"/>
    </source>
</evidence>
<organism evidence="4 5">
    <name type="scientific">Serendipita vermifera MAFF 305830</name>
    <dbReference type="NCBI Taxonomy" id="933852"/>
    <lineage>
        <taxon>Eukaryota</taxon>
        <taxon>Fungi</taxon>
        <taxon>Dikarya</taxon>
        <taxon>Basidiomycota</taxon>
        <taxon>Agaricomycotina</taxon>
        <taxon>Agaricomycetes</taxon>
        <taxon>Sebacinales</taxon>
        <taxon>Serendipitaceae</taxon>
        <taxon>Serendipita</taxon>
    </lineage>
</organism>
<dbReference type="InterPro" id="IPR000675">
    <property type="entry name" value="Cutinase/axe"/>
</dbReference>
<reference evidence="4 5" key="1">
    <citation type="submission" date="2014-04" db="EMBL/GenBank/DDBJ databases">
        <authorList>
            <consortium name="DOE Joint Genome Institute"/>
            <person name="Kuo A."/>
            <person name="Zuccaro A."/>
            <person name="Kohler A."/>
            <person name="Nagy L.G."/>
            <person name="Floudas D."/>
            <person name="Copeland A."/>
            <person name="Barry K.W."/>
            <person name="Cichocki N."/>
            <person name="Veneault-Fourrey C."/>
            <person name="LaButti K."/>
            <person name="Lindquist E.A."/>
            <person name="Lipzen A."/>
            <person name="Lundell T."/>
            <person name="Morin E."/>
            <person name="Murat C."/>
            <person name="Sun H."/>
            <person name="Tunlid A."/>
            <person name="Henrissat B."/>
            <person name="Grigoriev I.V."/>
            <person name="Hibbett D.S."/>
            <person name="Martin F."/>
            <person name="Nordberg H.P."/>
            <person name="Cantor M.N."/>
            <person name="Hua S.X."/>
        </authorList>
    </citation>
    <scope>NUCLEOTIDE SEQUENCE [LARGE SCALE GENOMIC DNA]</scope>
    <source>
        <strain evidence="4 5">MAFF 305830</strain>
    </source>
</reference>
<gene>
    <name evidence="4" type="ORF">M408DRAFT_30803</name>
</gene>
<dbReference type="InterPro" id="IPR029058">
    <property type="entry name" value="AB_hydrolase_fold"/>
</dbReference>
<dbReference type="GO" id="GO:0052689">
    <property type="term" value="F:carboxylic ester hydrolase activity"/>
    <property type="evidence" value="ECO:0007669"/>
    <property type="project" value="UniProtKB-ARBA"/>
</dbReference>
<name>A0A0C3A5G8_SERVB</name>
<dbReference type="PANTHER" id="PTHR33630:SF9">
    <property type="entry name" value="CUTINASE 4"/>
    <property type="match status" value="1"/>
</dbReference>
<sequence>MFIKNLIAPILLFTSAFAAPAAELETRQSCGPVKLFHAAGTYESGLGSVGRPLSSSLASAVPGATSQAIVYDTSAEYSATVAAGSAIMAAAVNAAATACPNQKFVLSGYSKGALVVHGVNLSSAVKARVIAITVFGDPARNINSPFPINSASVDQTPRGGSTSSQNVASFCNTGDLFCWPLGWSLPAHLAYPTDGSIGVAATFIKNKA</sequence>